<protein>
    <submittedName>
        <fullName evidence="1">Uncharacterized protein</fullName>
    </submittedName>
</protein>
<dbReference type="Proteomes" id="UP000054703">
    <property type="component" value="Unassembled WGS sequence"/>
</dbReference>
<accession>A0A0W0YRA7</accession>
<organism evidence="1 2">
    <name type="scientific">Legionella santicrucis</name>
    <dbReference type="NCBI Taxonomy" id="45074"/>
    <lineage>
        <taxon>Bacteria</taxon>
        <taxon>Pseudomonadati</taxon>
        <taxon>Pseudomonadota</taxon>
        <taxon>Gammaproteobacteria</taxon>
        <taxon>Legionellales</taxon>
        <taxon>Legionellaceae</taxon>
        <taxon>Legionella</taxon>
    </lineage>
</organism>
<dbReference type="EMBL" id="LNYU01000057">
    <property type="protein sequence ID" value="KTD59059.1"/>
    <property type="molecule type" value="Genomic_DNA"/>
</dbReference>
<keyword evidence="2" id="KW-1185">Reference proteome</keyword>
<dbReference type="PATRIC" id="fig|45074.5.peg.2630"/>
<proteinExistence type="predicted"/>
<sequence length="54" mass="6255">MQIEKILKTNSVEFGNHEDNVCNLQVDEAQLIFPKKNLKEFINNSCYARDLLAD</sequence>
<evidence type="ECO:0000313" key="2">
    <source>
        <dbReference type="Proteomes" id="UP000054703"/>
    </source>
</evidence>
<dbReference type="AlphaFoldDB" id="A0A0W0YRA7"/>
<evidence type="ECO:0000313" key="1">
    <source>
        <dbReference type="EMBL" id="KTD59059.1"/>
    </source>
</evidence>
<reference evidence="1 2" key="1">
    <citation type="submission" date="2015-11" db="EMBL/GenBank/DDBJ databases">
        <title>Genomic analysis of 38 Legionella species identifies large and diverse effector repertoires.</title>
        <authorList>
            <person name="Burstein D."/>
            <person name="Amaro F."/>
            <person name="Zusman T."/>
            <person name="Lifshitz Z."/>
            <person name="Cohen O."/>
            <person name="Gilbert J.A."/>
            <person name="Pupko T."/>
            <person name="Shuman H.A."/>
            <person name="Segal G."/>
        </authorList>
    </citation>
    <scope>NUCLEOTIDE SEQUENCE [LARGE SCALE GENOMIC DNA]</scope>
    <source>
        <strain evidence="1 2">SC-63-C7</strain>
    </source>
</reference>
<comment type="caution">
    <text evidence="1">The sequence shown here is derived from an EMBL/GenBank/DDBJ whole genome shotgun (WGS) entry which is preliminary data.</text>
</comment>
<dbReference type="RefSeq" id="WP_157068307.1">
    <property type="nucleotide sequence ID" value="NZ_CAAAIH010000092.1"/>
</dbReference>
<gene>
    <name evidence="1" type="ORF">Lsan_2456</name>
</gene>
<name>A0A0W0YRA7_9GAMM</name>